<protein>
    <submittedName>
        <fullName evidence="1">Glycosyltransferase</fullName>
    </submittedName>
</protein>
<keyword evidence="2" id="KW-1185">Reference proteome</keyword>
<sequence length="268" mass="30434">MNAYCVGIVRYSILSYTQGGGWETFSQDLDEYQRKLFDPGRLALHQRLFSEVTLASLDSQSVELSKDWFTLLVLTSTELPKENRAFLEQLNASRDWMEIKALPPENPGMGAAVMECLKARVDTPVYATLRLDDDDALANDYFARLSPYLAPRFRNFAVSFASGYAGLHNGEGYTRFKQYYQPNVALGLASIHDKQQLTKKTGEAKQIFQLGNHTKIDRRVPVILDSRQPAYIRTVHEHSDSAKRTVRKVSKLDDVPFETVKVKFPTCL</sequence>
<dbReference type="EMBL" id="JBHRUG010000044">
    <property type="protein sequence ID" value="MFC3285778.1"/>
    <property type="molecule type" value="Genomic_DNA"/>
</dbReference>
<name>A0ABV7LTJ6_9GAMM</name>
<evidence type="ECO:0000313" key="1">
    <source>
        <dbReference type="EMBL" id="MFC3285778.1"/>
    </source>
</evidence>
<comment type="caution">
    <text evidence="1">The sequence shown here is derived from an EMBL/GenBank/DDBJ whole genome shotgun (WGS) entry which is preliminary data.</text>
</comment>
<reference evidence="2" key="1">
    <citation type="journal article" date="2019" name="Int. J. Syst. Evol. Microbiol.">
        <title>The Global Catalogue of Microorganisms (GCM) 10K type strain sequencing project: providing services to taxonomists for standard genome sequencing and annotation.</title>
        <authorList>
            <consortium name="The Broad Institute Genomics Platform"/>
            <consortium name="The Broad Institute Genome Sequencing Center for Infectious Disease"/>
            <person name="Wu L."/>
            <person name="Ma J."/>
        </authorList>
    </citation>
    <scope>NUCLEOTIDE SEQUENCE [LARGE SCALE GENOMIC DNA]</scope>
    <source>
        <strain evidence="2">CECT 7698</strain>
    </source>
</reference>
<accession>A0ABV7LTJ6</accession>
<evidence type="ECO:0000313" key="2">
    <source>
        <dbReference type="Proteomes" id="UP001595579"/>
    </source>
</evidence>
<dbReference type="Proteomes" id="UP001595579">
    <property type="component" value="Unassembled WGS sequence"/>
</dbReference>
<dbReference type="RefSeq" id="WP_386776553.1">
    <property type="nucleotide sequence ID" value="NZ_JBHRUG010000044.1"/>
</dbReference>
<dbReference type="Pfam" id="PF11316">
    <property type="entry name" value="Rhamno_transf"/>
    <property type="match status" value="1"/>
</dbReference>
<gene>
    <name evidence="1" type="ORF">ACFOEV_19450</name>
</gene>
<proteinExistence type="predicted"/>
<organism evidence="1 2">
    <name type="scientific">Litchfieldella rifensis</name>
    <dbReference type="NCBI Taxonomy" id="762643"/>
    <lineage>
        <taxon>Bacteria</taxon>
        <taxon>Pseudomonadati</taxon>
        <taxon>Pseudomonadota</taxon>
        <taxon>Gammaproteobacteria</taxon>
        <taxon>Oceanospirillales</taxon>
        <taxon>Halomonadaceae</taxon>
        <taxon>Litchfieldella</taxon>
    </lineage>
</organism>
<dbReference type="InterPro" id="IPR021466">
    <property type="entry name" value="Put_rhamnosyl_transferase"/>
</dbReference>